<dbReference type="InterPro" id="IPR000504">
    <property type="entry name" value="RRM_dom"/>
</dbReference>
<dbReference type="PROSITE" id="PS50102">
    <property type="entry name" value="RRM"/>
    <property type="match status" value="1"/>
</dbReference>
<dbReference type="SMART" id="SM00361">
    <property type="entry name" value="RRM_1"/>
    <property type="match status" value="1"/>
</dbReference>
<evidence type="ECO:0000256" key="6">
    <source>
        <dbReference type="ARBA" id="ARBA00022771"/>
    </source>
</evidence>
<keyword evidence="4" id="KW-0479">Metal-binding</keyword>
<dbReference type="PROSITE" id="PS50158">
    <property type="entry name" value="ZF_CCHC"/>
    <property type="match status" value="1"/>
</dbReference>
<dbReference type="PANTHER" id="PTHR46259">
    <property type="entry name" value="ZINC FINGER CCHC-TYPE AND RNA-BINDING MOTIF-CONTAINING PROTEIN 1"/>
    <property type="match status" value="1"/>
</dbReference>
<evidence type="ECO:0000256" key="9">
    <source>
        <dbReference type="ARBA" id="ARBA00023187"/>
    </source>
</evidence>
<dbReference type="EMBL" id="JAHXZJ010002982">
    <property type="protein sequence ID" value="KAH0535341.1"/>
    <property type="molecule type" value="Genomic_DNA"/>
</dbReference>
<dbReference type="GO" id="GO:0003723">
    <property type="term" value="F:RNA binding"/>
    <property type="evidence" value="ECO:0007669"/>
    <property type="project" value="UniProtKB-UniRule"/>
</dbReference>
<dbReference type="Proteomes" id="UP000826195">
    <property type="component" value="Unassembled WGS sequence"/>
</dbReference>
<evidence type="ECO:0000256" key="11">
    <source>
        <dbReference type="ARBA" id="ARBA00032031"/>
    </source>
</evidence>
<dbReference type="GO" id="GO:0008270">
    <property type="term" value="F:zinc ion binding"/>
    <property type="evidence" value="ECO:0007669"/>
    <property type="project" value="UniProtKB-KW"/>
</dbReference>
<dbReference type="InterPro" id="IPR034219">
    <property type="entry name" value="ZCRB1_RRM"/>
</dbReference>
<dbReference type="FunFam" id="3.30.70.330:FF:000233">
    <property type="entry name" value="Zinc finger CCHC-type and RNA-binding motif-containing protein 1"/>
    <property type="match status" value="1"/>
</dbReference>
<evidence type="ECO:0000256" key="1">
    <source>
        <dbReference type="ARBA" id="ARBA00004123"/>
    </source>
</evidence>
<dbReference type="SUPFAM" id="SSF57756">
    <property type="entry name" value="Retrovirus zinc finger-like domains"/>
    <property type="match status" value="1"/>
</dbReference>
<name>A0AAV7HVE0_COTGL</name>
<comment type="subcellular location">
    <subcellularLocation>
        <location evidence="1">Nucleus</location>
    </subcellularLocation>
</comment>
<dbReference type="InterPro" id="IPR044598">
    <property type="entry name" value="ZCRB1"/>
</dbReference>
<dbReference type="InterPro" id="IPR035979">
    <property type="entry name" value="RBD_domain_sf"/>
</dbReference>
<keyword evidence="3" id="KW-0507">mRNA processing</keyword>
<evidence type="ECO:0000256" key="8">
    <source>
        <dbReference type="ARBA" id="ARBA00022884"/>
    </source>
</evidence>
<dbReference type="GO" id="GO:0000398">
    <property type="term" value="P:mRNA splicing, via spliceosome"/>
    <property type="evidence" value="ECO:0007669"/>
    <property type="project" value="InterPro"/>
</dbReference>
<evidence type="ECO:0000256" key="5">
    <source>
        <dbReference type="ARBA" id="ARBA00022728"/>
    </source>
</evidence>
<evidence type="ECO:0000256" key="14">
    <source>
        <dbReference type="SAM" id="MobiDB-lite"/>
    </source>
</evidence>
<keyword evidence="18" id="KW-1185">Reference proteome</keyword>
<keyword evidence="7" id="KW-0862">Zinc</keyword>
<keyword evidence="9" id="KW-0508">mRNA splicing</keyword>
<keyword evidence="6 12" id="KW-0863">Zinc-finger</keyword>
<dbReference type="InterPro" id="IPR001878">
    <property type="entry name" value="Znf_CCHC"/>
</dbReference>
<feature type="domain" description="RRM" evidence="15">
    <location>
        <begin position="10"/>
        <end position="88"/>
    </location>
</feature>
<evidence type="ECO:0000313" key="17">
    <source>
        <dbReference type="EMBL" id="KAH0535341.1"/>
    </source>
</evidence>
<dbReference type="SUPFAM" id="SSF54928">
    <property type="entry name" value="RNA-binding domain, RBD"/>
    <property type="match status" value="1"/>
</dbReference>
<dbReference type="FunFam" id="4.10.60.10:FF:000009">
    <property type="entry name" value="Zinc finger CCHC-type and RNA-binding motif-containing protein 1"/>
    <property type="match status" value="1"/>
</dbReference>
<keyword evidence="10" id="KW-0539">Nucleus</keyword>
<reference evidence="17 18" key="1">
    <citation type="journal article" date="2021" name="J. Hered.">
        <title>A chromosome-level genome assembly of the parasitoid wasp, Cotesia glomerata (Hymenoptera: Braconidae).</title>
        <authorList>
            <person name="Pinto B.J."/>
            <person name="Weis J.J."/>
            <person name="Gamble T."/>
            <person name="Ode P.J."/>
            <person name="Paul R."/>
            <person name="Zaspel J.M."/>
        </authorList>
    </citation>
    <scope>NUCLEOTIDE SEQUENCE [LARGE SCALE GENOMIC DNA]</scope>
    <source>
        <strain evidence="17">CgM1</strain>
    </source>
</reference>
<organism evidence="17 18">
    <name type="scientific">Cotesia glomerata</name>
    <name type="common">Lepidopteran parasitic wasp</name>
    <name type="synonym">Apanteles glomeratus</name>
    <dbReference type="NCBI Taxonomy" id="32391"/>
    <lineage>
        <taxon>Eukaryota</taxon>
        <taxon>Metazoa</taxon>
        <taxon>Ecdysozoa</taxon>
        <taxon>Arthropoda</taxon>
        <taxon>Hexapoda</taxon>
        <taxon>Insecta</taxon>
        <taxon>Pterygota</taxon>
        <taxon>Neoptera</taxon>
        <taxon>Endopterygota</taxon>
        <taxon>Hymenoptera</taxon>
        <taxon>Apocrita</taxon>
        <taxon>Ichneumonoidea</taxon>
        <taxon>Braconidae</taxon>
        <taxon>Microgastrinae</taxon>
        <taxon>Cotesia</taxon>
    </lineage>
</organism>
<proteinExistence type="predicted"/>
<dbReference type="CDD" id="cd12393">
    <property type="entry name" value="RRM_ZCRB1"/>
    <property type="match status" value="1"/>
</dbReference>
<comment type="caution">
    <text evidence="17">The sequence shown here is derived from an EMBL/GenBank/DDBJ whole genome shotgun (WGS) entry which is preliminary data.</text>
</comment>
<evidence type="ECO:0000313" key="18">
    <source>
        <dbReference type="Proteomes" id="UP000826195"/>
    </source>
</evidence>
<feature type="domain" description="CCHC-type" evidence="16">
    <location>
        <begin position="106"/>
        <end position="122"/>
    </location>
</feature>
<evidence type="ECO:0000259" key="15">
    <source>
        <dbReference type="PROSITE" id="PS50102"/>
    </source>
</evidence>
<dbReference type="SMART" id="SM00360">
    <property type="entry name" value="RRM"/>
    <property type="match status" value="1"/>
</dbReference>
<evidence type="ECO:0000259" key="16">
    <source>
        <dbReference type="PROSITE" id="PS50158"/>
    </source>
</evidence>
<dbReference type="InterPro" id="IPR003954">
    <property type="entry name" value="RRM_euk-type"/>
</dbReference>
<dbReference type="Gene3D" id="3.30.70.330">
    <property type="match status" value="1"/>
</dbReference>
<feature type="region of interest" description="Disordered" evidence="14">
    <location>
        <begin position="122"/>
        <end position="183"/>
    </location>
</feature>
<evidence type="ECO:0000256" key="2">
    <source>
        <dbReference type="ARBA" id="ARBA00015428"/>
    </source>
</evidence>
<dbReference type="InterPro" id="IPR036875">
    <property type="entry name" value="Znf_CCHC_sf"/>
</dbReference>
<evidence type="ECO:0000256" key="12">
    <source>
        <dbReference type="PROSITE-ProRule" id="PRU00047"/>
    </source>
</evidence>
<accession>A0AAV7HVE0</accession>
<dbReference type="Pfam" id="PF00076">
    <property type="entry name" value="RRM_1"/>
    <property type="match status" value="1"/>
</dbReference>
<keyword evidence="5" id="KW-0747">Spliceosome</keyword>
<sequence>MSGGLAPSKSTVYISNLPFSLTNNDIHQLLESHGKIVKVTVVKDKISRRSKGVAFVLFLNREDATNCAKNLNNTQIGGRTIKCSIAVDNGRSTEFIRRRDYPDKSKCWECGESGHLSYSCEQNTLGAREPPPKKIKRKKNKDSLTNSSEYYESDEDDESHPRPARPPQDIYSFNDYKEEPDVESLSAAIRHEQEQIELEKYRYKVATGEYNSDPEKESEVKPKLKRIKKNNYFSDEEEELSD</sequence>
<dbReference type="GO" id="GO:0005689">
    <property type="term" value="C:U12-type spliceosomal complex"/>
    <property type="evidence" value="ECO:0007669"/>
    <property type="project" value="InterPro"/>
</dbReference>
<dbReference type="PANTHER" id="PTHR46259:SF1">
    <property type="entry name" value="ZINC FINGER CCHC-TYPE AND RNA-BINDING MOTIF-CONTAINING PROTEIN 1"/>
    <property type="match status" value="1"/>
</dbReference>
<evidence type="ECO:0000256" key="4">
    <source>
        <dbReference type="ARBA" id="ARBA00022723"/>
    </source>
</evidence>
<gene>
    <name evidence="17" type="ORF">KQX54_015971</name>
</gene>
<evidence type="ECO:0000256" key="3">
    <source>
        <dbReference type="ARBA" id="ARBA00022664"/>
    </source>
</evidence>
<evidence type="ECO:0000256" key="10">
    <source>
        <dbReference type="ARBA" id="ARBA00023242"/>
    </source>
</evidence>
<dbReference type="InterPro" id="IPR012677">
    <property type="entry name" value="Nucleotide-bd_a/b_plait_sf"/>
</dbReference>
<protein>
    <recommendedName>
        <fullName evidence="2">Zinc finger CCHC-type and RNA-binding motif-containing protein 1</fullName>
    </recommendedName>
    <alternativeName>
        <fullName evidence="11">U11/U12 small nuclear ribonucleoprotein 31 kDa protein</fullName>
    </alternativeName>
</protein>
<keyword evidence="8 13" id="KW-0694">RNA-binding</keyword>
<dbReference type="AlphaFoldDB" id="A0AAV7HVE0"/>
<evidence type="ECO:0000256" key="13">
    <source>
        <dbReference type="PROSITE-ProRule" id="PRU00176"/>
    </source>
</evidence>
<evidence type="ECO:0000256" key="7">
    <source>
        <dbReference type="ARBA" id="ARBA00022833"/>
    </source>
</evidence>